<sequence length="141" mass="16170">MLAERRWDFHLYIREDRPWSGTMVCSCSSQRALVEISQNYTEFVAGMRCLDTGDWIKLLQCAACGQLWRTDEWDKYQPLYALKLKSSEGWKSIDMAPLIKEGLLEKHGGVDAAICLKQGCTQHSLKGRAFCVDHFYEGLQS</sequence>
<dbReference type="Proteomes" id="UP000469734">
    <property type="component" value="Unassembled WGS sequence"/>
</dbReference>
<evidence type="ECO:0000313" key="1">
    <source>
        <dbReference type="EMBL" id="MYM72972.1"/>
    </source>
</evidence>
<name>A0A7X4H093_9BURK</name>
<reference evidence="1 2" key="1">
    <citation type="submission" date="2019-12" db="EMBL/GenBank/DDBJ databases">
        <title>Novel species isolated from a subtropical stream in China.</title>
        <authorList>
            <person name="Lu H."/>
        </authorList>
    </citation>
    <scope>NUCLEOTIDE SEQUENCE [LARGE SCALE GENOMIC DNA]</scope>
    <source>
        <strain evidence="1 2">FT134W</strain>
    </source>
</reference>
<dbReference type="EMBL" id="WWCR01000011">
    <property type="protein sequence ID" value="MYM72972.1"/>
    <property type="molecule type" value="Genomic_DNA"/>
</dbReference>
<dbReference type="RefSeq" id="WP_161050289.1">
    <property type="nucleotide sequence ID" value="NZ_WWCR01000011.1"/>
</dbReference>
<organism evidence="1 2">
    <name type="scientific">Duganella margarita</name>
    <dbReference type="NCBI Taxonomy" id="2692170"/>
    <lineage>
        <taxon>Bacteria</taxon>
        <taxon>Pseudomonadati</taxon>
        <taxon>Pseudomonadota</taxon>
        <taxon>Betaproteobacteria</taxon>
        <taxon>Burkholderiales</taxon>
        <taxon>Oxalobacteraceae</taxon>
        <taxon>Telluria group</taxon>
        <taxon>Duganella</taxon>
    </lineage>
</organism>
<evidence type="ECO:0000313" key="2">
    <source>
        <dbReference type="Proteomes" id="UP000469734"/>
    </source>
</evidence>
<gene>
    <name evidence="1" type="ORF">GTP56_12275</name>
</gene>
<comment type="caution">
    <text evidence="1">The sequence shown here is derived from an EMBL/GenBank/DDBJ whole genome shotgun (WGS) entry which is preliminary data.</text>
</comment>
<accession>A0A7X4H093</accession>
<dbReference type="AlphaFoldDB" id="A0A7X4H093"/>
<proteinExistence type="predicted"/>
<protein>
    <submittedName>
        <fullName evidence="1">Metal-binding protein</fullName>
    </submittedName>
</protein>